<dbReference type="GO" id="GO:0009535">
    <property type="term" value="C:chloroplast thylakoid membrane"/>
    <property type="evidence" value="ECO:0007669"/>
    <property type="project" value="TreeGrafter"/>
</dbReference>
<keyword evidence="2" id="KW-1185">Reference proteome</keyword>
<comment type="caution">
    <text evidence="1">The sequence shown here is derived from an EMBL/GenBank/DDBJ whole genome shotgun (WGS) entry which is preliminary data.</text>
</comment>
<dbReference type="GO" id="GO:0009941">
    <property type="term" value="C:chloroplast envelope"/>
    <property type="evidence" value="ECO:0007669"/>
    <property type="project" value="TreeGrafter"/>
</dbReference>
<dbReference type="PANTHER" id="PTHR31755">
    <property type="entry name" value="FOLATE RECEPTOR-LIKE"/>
    <property type="match status" value="1"/>
</dbReference>
<evidence type="ECO:0000313" key="1">
    <source>
        <dbReference type="EMBL" id="CAK7323024.1"/>
    </source>
</evidence>
<dbReference type="Proteomes" id="UP001314170">
    <property type="component" value="Unassembled WGS sequence"/>
</dbReference>
<evidence type="ECO:0000313" key="2">
    <source>
        <dbReference type="Proteomes" id="UP001314170"/>
    </source>
</evidence>
<reference evidence="1 2" key="1">
    <citation type="submission" date="2024-01" db="EMBL/GenBank/DDBJ databases">
        <authorList>
            <person name="Waweru B."/>
        </authorList>
    </citation>
    <scope>NUCLEOTIDE SEQUENCE [LARGE SCALE GENOMIC DNA]</scope>
</reference>
<gene>
    <name evidence="1" type="ORF">DCAF_LOCUS639</name>
</gene>
<accession>A0AAV1QQN0</accession>
<name>A0AAV1QQN0_9ROSI</name>
<dbReference type="InterPro" id="IPR040320">
    <property type="entry name" value="At4g37920-like"/>
</dbReference>
<sequence length="138" mass="15778">MTDLVEEYGAYVLLLQVNHLTWLSVDLDNTLEMDAACEKDQRPSRAKELGSSLIVSTNSALAAAKESASVKMRTPKELDKWIELMFDVYHLNKEDSDNKEAKQMPQPAIIRSLFILKETIEEENFGEDYISDATRREH</sequence>
<dbReference type="PANTHER" id="PTHR31755:SF2">
    <property type="entry name" value="OS08G0320800 PROTEIN"/>
    <property type="match status" value="1"/>
</dbReference>
<organism evidence="1 2">
    <name type="scientific">Dovyalis caffra</name>
    <dbReference type="NCBI Taxonomy" id="77055"/>
    <lineage>
        <taxon>Eukaryota</taxon>
        <taxon>Viridiplantae</taxon>
        <taxon>Streptophyta</taxon>
        <taxon>Embryophyta</taxon>
        <taxon>Tracheophyta</taxon>
        <taxon>Spermatophyta</taxon>
        <taxon>Magnoliopsida</taxon>
        <taxon>eudicotyledons</taxon>
        <taxon>Gunneridae</taxon>
        <taxon>Pentapetalae</taxon>
        <taxon>rosids</taxon>
        <taxon>fabids</taxon>
        <taxon>Malpighiales</taxon>
        <taxon>Salicaceae</taxon>
        <taxon>Flacourtieae</taxon>
        <taxon>Dovyalis</taxon>
    </lineage>
</organism>
<protein>
    <submittedName>
        <fullName evidence="1">Uncharacterized protein</fullName>
    </submittedName>
</protein>
<dbReference type="AlphaFoldDB" id="A0AAV1QQN0"/>
<proteinExistence type="predicted"/>
<dbReference type="EMBL" id="CAWUPB010000058">
    <property type="protein sequence ID" value="CAK7323024.1"/>
    <property type="molecule type" value="Genomic_DNA"/>
</dbReference>